<name>A0A6P6SG05_COFAR</name>
<gene>
    <name evidence="2" type="primary">LOC113691080</name>
</gene>
<dbReference type="GeneID" id="113691080"/>
<dbReference type="PANTHER" id="PTHR33116">
    <property type="entry name" value="REVERSE TRANSCRIPTASE ZINC-BINDING DOMAIN-CONTAINING PROTEIN-RELATED-RELATED"/>
    <property type="match status" value="1"/>
</dbReference>
<accession>A0A6P6SG05</accession>
<dbReference type="PANTHER" id="PTHR33116:SF86">
    <property type="entry name" value="REVERSE TRANSCRIPTASE DOMAIN-CONTAINING PROTEIN"/>
    <property type="match status" value="1"/>
</dbReference>
<dbReference type="Proteomes" id="UP001652660">
    <property type="component" value="Chromosome 1e"/>
</dbReference>
<proteinExistence type="predicted"/>
<reference evidence="1" key="1">
    <citation type="journal article" date="2025" name="Foods">
        <title>Unveiling the Microbial Signatures of Arabica Coffee Cherries: Insights into Ripeness Specific Diversity, Functional Traits, and Implications for Quality and Safety.</title>
        <authorList>
            <consortium name="RefSeq"/>
            <person name="Tenea G.N."/>
            <person name="Cifuentes V."/>
            <person name="Reyes P."/>
            <person name="Cevallos-Vallejos M."/>
        </authorList>
    </citation>
    <scope>NUCLEOTIDE SEQUENCE [LARGE SCALE GENOMIC DNA]</scope>
</reference>
<evidence type="ECO:0000313" key="2">
    <source>
        <dbReference type="RefSeq" id="XP_027065073.1"/>
    </source>
</evidence>
<reference evidence="2" key="2">
    <citation type="submission" date="2025-08" db="UniProtKB">
        <authorList>
            <consortium name="RefSeq"/>
        </authorList>
    </citation>
    <scope>IDENTIFICATION</scope>
    <source>
        <tissue evidence="2">Leaves</tissue>
    </source>
</reference>
<keyword evidence="1" id="KW-1185">Reference proteome</keyword>
<protein>
    <submittedName>
        <fullName evidence="2">Uncharacterized mitochondrial protein AtMg00310-like</fullName>
    </submittedName>
</protein>
<sequence length="174" mass="20463">MARLTGWKEKLLSQAGNEVLIKSVLLAMPTYAMACCKLPKGLCVEVCKEMAKFWWEDKGQERRVHWMGWSKLSEVKGKGGLGFRDLMDFNNAMLAKKFWRILTRPNLMVSRILRGKYFKGESIWKMKIKASDSWMWKSILYARELLESGVRKRVVDGTTIDIWRDRWLLRRGKE</sequence>
<organism evidence="1 2">
    <name type="scientific">Coffea arabica</name>
    <name type="common">Arabian coffee</name>
    <dbReference type="NCBI Taxonomy" id="13443"/>
    <lineage>
        <taxon>Eukaryota</taxon>
        <taxon>Viridiplantae</taxon>
        <taxon>Streptophyta</taxon>
        <taxon>Embryophyta</taxon>
        <taxon>Tracheophyta</taxon>
        <taxon>Spermatophyta</taxon>
        <taxon>Magnoliopsida</taxon>
        <taxon>eudicotyledons</taxon>
        <taxon>Gunneridae</taxon>
        <taxon>Pentapetalae</taxon>
        <taxon>asterids</taxon>
        <taxon>lamiids</taxon>
        <taxon>Gentianales</taxon>
        <taxon>Rubiaceae</taxon>
        <taxon>Ixoroideae</taxon>
        <taxon>Gardenieae complex</taxon>
        <taxon>Bertiereae - Coffeeae clade</taxon>
        <taxon>Coffeeae</taxon>
        <taxon>Coffea</taxon>
    </lineage>
</organism>
<evidence type="ECO:0000313" key="1">
    <source>
        <dbReference type="Proteomes" id="UP001652660"/>
    </source>
</evidence>
<dbReference type="RefSeq" id="XP_027065073.1">
    <property type="nucleotide sequence ID" value="XM_027209272.1"/>
</dbReference>
<dbReference type="AlphaFoldDB" id="A0A6P6SG05"/>
<dbReference type="OrthoDB" id="1938246at2759"/>